<evidence type="ECO:0000313" key="3">
    <source>
        <dbReference type="EMBL" id="KAE8367035.1"/>
    </source>
</evidence>
<feature type="region of interest" description="Disordered" evidence="1">
    <location>
        <begin position="739"/>
        <end position="758"/>
    </location>
</feature>
<feature type="transmembrane region" description="Helical" evidence="2">
    <location>
        <begin position="52"/>
        <end position="77"/>
    </location>
</feature>
<keyword evidence="4" id="KW-1185">Reference proteome</keyword>
<protein>
    <submittedName>
        <fullName evidence="3">Uncharacterized protein</fullName>
    </submittedName>
</protein>
<dbReference type="RefSeq" id="XP_031930116.1">
    <property type="nucleotide sequence ID" value="XM_032072137.1"/>
</dbReference>
<feature type="transmembrane region" description="Helical" evidence="2">
    <location>
        <begin position="188"/>
        <end position="209"/>
    </location>
</feature>
<organism evidence="3 4">
    <name type="scientific">Aspergillus caelatus</name>
    <dbReference type="NCBI Taxonomy" id="61420"/>
    <lineage>
        <taxon>Eukaryota</taxon>
        <taxon>Fungi</taxon>
        <taxon>Dikarya</taxon>
        <taxon>Ascomycota</taxon>
        <taxon>Pezizomycotina</taxon>
        <taxon>Eurotiomycetes</taxon>
        <taxon>Eurotiomycetidae</taxon>
        <taxon>Eurotiales</taxon>
        <taxon>Aspergillaceae</taxon>
        <taxon>Aspergillus</taxon>
        <taxon>Aspergillus subgen. Circumdati</taxon>
    </lineage>
</organism>
<dbReference type="OrthoDB" id="5381672at2759"/>
<feature type="compositionally biased region" description="Basic and acidic residues" evidence="1">
    <location>
        <begin position="739"/>
        <end position="752"/>
    </location>
</feature>
<dbReference type="GeneID" id="43656583"/>
<dbReference type="AlphaFoldDB" id="A0A5N7ABD7"/>
<name>A0A5N7ABD7_9EURO</name>
<gene>
    <name evidence="3" type="ORF">BDV27DRAFT_155417</name>
</gene>
<dbReference type="EMBL" id="ML737604">
    <property type="protein sequence ID" value="KAE8367035.1"/>
    <property type="molecule type" value="Genomic_DNA"/>
</dbReference>
<feature type="region of interest" description="Disordered" evidence="1">
    <location>
        <begin position="1"/>
        <end position="38"/>
    </location>
</feature>
<keyword evidence="2" id="KW-1133">Transmembrane helix</keyword>
<feature type="compositionally biased region" description="Polar residues" evidence="1">
    <location>
        <begin position="1"/>
        <end position="17"/>
    </location>
</feature>
<accession>A0A5N7ABD7</accession>
<proteinExistence type="predicted"/>
<reference evidence="3 4" key="1">
    <citation type="submission" date="2019-04" db="EMBL/GenBank/DDBJ databases">
        <title>Friends and foes A comparative genomics studyof 23 Aspergillus species from section Flavi.</title>
        <authorList>
            <consortium name="DOE Joint Genome Institute"/>
            <person name="Kjaerbolling I."/>
            <person name="Vesth T."/>
            <person name="Frisvad J.C."/>
            <person name="Nybo J.L."/>
            <person name="Theobald S."/>
            <person name="Kildgaard S."/>
            <person name="Isbrandt T."/>
            <person name="Kuo A."/>
            <person name="Sato A."/>
            <person name="Lyhne E.K."/>
            <person name="Kogle M.E."/>
            <person name="Wiebenga A."/>
            <person name="Kun R.S."/>
            <person name="Lubbers R.J."/>
            <person name="Makela M.R."/>
            <person name="Barry K."/>
            <person name="Chovatia M."/>
            <person name="Clum A."/>
            <person name="Daum C."/>
            <person name="Haridas S."/>
            <person name="He G."/>
            <person name="LaButti K."/>
            <person name="Lipzen A."/>
            <person name="Mondo S."/>
            <person name="Riley R."/>
            <person name="Salamov A."/>
            <person name="Simmons B.A."/>
            <person name="Magnuson J.K."/>
            <person name="Henrissat B."/>
            <person name="Mortensen U.H."/>
            <person name="Larsen T.O."/>
            <person name="Devries R.P."/>
            <person name="Grigoriev I.V."/>
            <person name="Machida M."/>
            <person name="Baker S.E."/>
            <person name="Andersen M.R."/>
        </authorList>
    </citation>
    <scope>NUCLEOTIDE SEQUENCE [LARGE SCALE GENOMIC DNA]</scope>
    <source>
        <strain evidence="3 4">CBS 763.97</strain>
    </source>
</reference>
<evidence type="ECO:0000313" key="4">
    <source>
        <dbReference type="Proteomes" id="UP000326268"/>
    </source>
</evidence>
<keyword evidence="2" id="KW-0472">Membrane</keyword>
<evidence type="ECO:0000256" key="1">
    <source>
        <dbReference type="SAM" id="MobiDB-lite"/>
    </source>
</evidence>
<keyword evidence="2" id="KW-0812">Transmembrane</keyword>
<evidence type="ECO:0000256" key="2">
    <source>
        <dbReference type="SAM" id="Phobius"/>
    </source>
</evidence>
<dbReference type="Proteomes" id="UP000326268">
    <property type="component" value="Unassembled WGS sequence"/>
</dbReference>
<feature type="transmembrane region" description="Helical" evidence="2">
    <location>
        <begin position="622"/>
        <end position="645"/>
    </location>
</feature>
<feature type="transmembrane region" description="Helical" evidence="2">
    <location>
        <begin position="125"/>
        <end position="146"/>
    </location>
</feature>
<sequence length="758" mass="83546">MDSQGYSLVTSINNGSRSPVEQERAPPEPPAAPVDNMENQDTVGSVQLRRSFWILIIASLYAVLVLSSWILTCILSVRPLTTASYSFDDYFIPAFSQDTPHDSIDSSAFVTNEKWYRAARVMQTIGTVLTIPITSAVCSNAAVVFIQRCGKSSKMTLRMLLALADKGWTNTDLYIQLFKGPVSCWNRYFTSFLLVAIALHVLGALIAPLQSLLLSPKTIKVPNSPKAISVAHLFQGQTADSTGITLSMLSSAALTALRSANGNSYNEQIWAANSPRTETHEGECGTTTQLVRYSQLDDPFIAVLPNDFNTGLVRQRTQRLNSSTHATFLSQEEPFINCKAGRSFQKQYNGIGWAVAVCAPVLWDDNRWQSPWNRRQLRQDISEELYLHFNFSNPNERDKLLKSPRHSTLLKITANTTAGWFELPNYRNANKPGPLEGKYLSSPVKNLADVKYYQTDDSLEKLVAPGPLLAMTYAIFGARDSFMSICATALNSDVLSSDASLQDVQFCSNAPLLAFLDSKSGQICIGSDQSPRAYHDIFGDYNAMNTPYGRNWEALTYWLVSMGSFQTDTKRISDAFETGLALVNTAWAEVAGSIPVGSIDDYGVMFDLGADTLVPKISQASIIAISILHSVYLISLLCVASYAAFYPKWTSSMNGFAMMRIGAAVADRMPLLITYKEDEIHALDKIPGWIGGTSLNGSCEEHDSGKNSDQVAKLELGSPCRLRGKQKYACYEADQITEKKRQGGSDRYEKARGPRAPI</sequence>